<reference evidence="1 2" key="1">
    <citation type="journal article" date="2018" name="Front. Plant Sci.">
        <title>Red Clover (Trifolium pratense) and Zigzag Clover (T. medium) - A Picture of Genomic Similarities and Differences.</title>
        <authorList>
            <person name="Dluhosova J."/>
            <person name="Istvanek J."/>
            <person name="Nedelnik J."/>
            <person name="Repkova J."/>
        </authorList>
    </citation>
    <scope>NUCLEOTIDE SEQUENCE [LARGE SCALE GENOMIC DNA]</scope>
    <source>
        <strain evidence="2">cv. 10/8</strain>
        <tissue evidence="1">Leaf</tissue>
    </source>
</reference>
<dbReference type="EMBL" id="LXQA011404051">
    <property type="protein sequence ID" value="MCI96040.1"/>
    <property type="molecule type" value="Genomic_DNA"/>
</dbReference>
<evidence type="ECO:0000313" key="2">
    <source>
        <dbReference type="Proteomes" id="UP000265520"/>
    </source>
</evidence>
<evidence type="ECO:0000313" key="1">
    <source>
        <dbReference type="EMBL" id="MCI96040.1"/>
    </source>
</evidence>
<organism evidence="1 2">
    <name type="scientific">Trifolium medium</name>
    <dbReference type="NCBI Taxonomy" id="97028"/>
    <lineage>
        <taxon>Eukaryota</taxon>
        <taxon>Viridiplantae</taxon>
        <taxon>Streptophyta</taxon>
        <taxon>Embryophyta</taxon>
        <taxon>Tracheophyta</taxon>
        <taxon>Spermatophyta</taxon>
        <taxon>Magnoliopsida</taxon>
        <taxon>eudicotyledons</taxon>
        <taxon>Gunneridae</taxon>
        <taxon>Pentapetalae</taxon>
        <taxon>rosids</taxon>
        <taxon>fabids</taxon>
        <taxon>Fabales</taxon>
        <taxon>Fabaceae</taxon>
        <taxon>Papilionoideae</taxon>
        <taxon>50 kb inversion clade</taxon>
        <taxon>NPAAA clade</taxon>
        <taxon>Hologalegina</taxon>
        <taxon>IRL clade</taxon>
        <taxon>Trifolieae</taxon>
        <taxon>Trifolium</taxon>
    </lineage>
</organism>
<dbReference type="Proteomes" id="UP000265520">
    <property type="component" value="Unassembled WGS sequence"/>
</dbReference>
<dbReference type="AlphaFoldDB" id="A0A392WBD0"/>
<comment type="caution">
    <text evidence="1">The sequence shown here is derived from an EMBL/GenBank/DDBJ whole genome shotgun (WGS) entry which is preliminary data.</text>
</comment>
<feature type="non-terminal residue" evidence="1">
    <location>
        <position position="1"/>
    </location>
</feature>
<keyword evidence="2" id="KW-1185">Reference proteome</keyword>
<protein>
    <submittedName>
        <fullName evidence="1">Uncharacterized protein</fullName>
    </submittedName>
</protein>
<proteinExistence type="predicted"/>
<accession>A0A392WBD0</accession>
<name>A0A392WBD0_9FABA</name>
<sequence length="58" mass="6353">VSTQTNLDLGNALAAEQFLGINYPLLHPLVSLRIKDGISCPVNTTRRNEAIYISLKLS</sequence>